<keyword evidence="7" id="KW-1185">Reference proteome</keyword>
<feature type="domain" description="Glycosyltransferase subfamily 4-like N-terminal" evidence="5">
    <location>
        <begin position="72"/>
        <end position="202"/>
    </location>
</feature>
<evidence type="ECO:0000259" key="5">
    <source>
        <dbReference type="Pfam" id="PF13439"/>
    </source>
</evidence>
<dbReference type="Pfam" id="PF13439">
    <property type="entry name" value="Glyco_transf_4"/>
    <property type="match status" value="1"/>
</dbReference>
<dbReference type="Pfam" id="PF00534">
    <property type="entry name" value="Glycos_transf_1"/>
    <property type="match status" value="1"/>
</dbReference>
<evidence type="ECO:0000256" key="3">
    <source>
        <dbReference type="ARBA" id="ARBA00022679"/>
    </source>
</evidence>
<evidence type="ECO:0000313" key="7">
    <source>
        <dbReference type="Proteomes" id="UP001041814"/>
    </source>
</evidence>
<dbReference type="SUPFAM" id="SSF53756">
    <property type="entry name" value="UDP-Glycosyltransferase/glycogen phosphorylase"/>
    <property type="match status" value="1"/>
</dbReference>
<dbReference type="PANTHER" id="PTHR12526:SF640">
    <property type="entry name" value="COLANIC ACID BIOSYNTHESIS GLYCOSYLTRANSFERASE WCAL-RELATED"/>
    <property type="match status" value="1"/>
</dbReference>
<feature type="domain" description="Glycosyl transferase family 1" evidence="4">
    <location>
        <begin position="210"/>
        <end position="378"/>
    </location>
</feature>
<gene>
    <name evidence="6" type="ORF">CKO43_16610</name>
</gene>
<dbReference type="InterPro" id="IPR001296">
    <property type="entry name" value="Glyco_trans_1"/>
</dbReference>
<evidence type="ECO:0000256" key="1">
    <source>
        <dbReference type="ARBA" id="ARBA00009481"/>
    </source>
</evidence>
<proteinExistence type="inferred from homology"/>
<comment type="similarity">
    <text evidence="1">Belongs to the glycosyltransferase group 1 family. Glycosyltransferase 4 subfamily.</text>
</comment>
<protein>
    <submittedName>
        <fullName evidence="6">Glycosyl transferase family 1</fullName>
    </submittedName>
</protein>
<dbReference type="PANTHER" id="PTHR12526">
    <property type="entry name" value="GLYCOSYLTRANSFERASE"/>
    <property type="match status" value="1"/>
</dbReference>
<keyword evidence="2" id="KW-0328">Glycosyltransferase</keyword>
<keyword evidence="3 6" id="KW-0808">Transferase</keyword>
<evidence type="ECO:0000256" key="2">
    <source>
        <dbReference type="ARBA" id="ARBA00022676"/>
    </source>
</evidence>
<accession>A0ABS1DYV8</accession>
<evidence type="ECO:0000313" key="6">
    <source>
        <dbReference type="EMBL" id="MBK1714395.1"/>
    </source>
</evidence>
<dbReference type="GO" id="GO:0016740">
    <property type="term" value="F:transferase activity"/>
    <property type="evidence" value="ECO:0007669"/>
    <property type="project" value="UniProtKB-KW"/>
</dbReference>
<evidence type="ECO:0000259" key="4">
    <source>
        <dbReference type="Pfam" id="PF00534"/>
    </source>
</evidence>
<comment type="caution">
    <text evidence="6">The sequence shown here is derived from an EMBL/GenBank/DDBJ whole genome shotgun (WGS) entry which is preliminary data.</text>
</comment>
<sequence length="410" mass="44032">MDDGPRIVVFSSLFPSAVQPGAGLFVRERMFRVGRELPLAVVAPTPWFPLQSLLRRFKPGFRAGAPQHETQQGHDVWFPRFFSVPGVFKSLDGLAMALAAWPRLARLKRQGRLDLIDAHFAYPDGYAATLLGRWLGVPVTITLRGSEPRQASDRALAPRLRAALQRAARVFAVSESLRQVALGLGIAPDKVQVVGNGVDLARFSPLPRADARAALGLGADVPVLVSVGGLVERKGFHRVIERLPALRRRFPGLVYLVVGGPSPEGDIGAQLRAQVAAAGLQDAVRFLGPLAPDALRVPLSAADVFVLATRNEGWANVFLEAMACGLPVVTTAVGGNAEVVCRPELGRVVPFGDGDVLERAIAEALAHDWDADTIRRYAAANTWDRRVADLIAVFRALHAARPARAAAATP</sequence>
<reference evidence="6" key="2">
    <citation type="journal article" date="2020" name="Microorganisms">
        <title>Osmotic Adaptation and Compatible Solute Biosynthesis of Phototrophic Bacteria as Revealed from Genome Analyses.</title>
        <authorList>
            <person name="Imhoff J.F."/>
            <person name="Rahn T."/>
            <person name="Kunzel S."/>
            <person name="Keller A."/>
            <person name="Neulinger S.C."/>
        </authorList>
    </citation>
    <scope>NUCLEOTIDE SEQUENCE</scope>
    <source>
        <strain evidence="6">IM 151</strain>
    </source>
</reference>
<dbReference type="Gene3D" id="3.40.50.2000">
    <property type="entry name" value="Glycogen Phosphorylase B"/>
    <property type="match status" value="2"/>
</dbReference>
<dbReference type="InterPro" id="IPR028098">
    <property type="entry name" value="Glyco_trans_4-like_N"/>
</dbReference>
<dbReference type="Proteomes" id="UP001041814">
    <property type="component" value="Unassembled WGS sequence"/>
</dbReference>
<name>A0ABS1DYV8_RUBGE</name>
<dbReference type="RefSeq" id="WP_200379309.1">
    <property type="nucleotide sequence ID" value="NZ_NRRU01000066.1"/>
</dbReference>
<organism evidence="6 7">
    <name type="scientific">Rubrivivax gelatinosus</name>
    <name type="common">Rhodocyclus gelatinosus</name>
    <name type="synonym">Rhodopseudomonas gelatinosa</name>
    <dbReference type="NCBI Taxonomy" id="28068"/>
    <lineage>
        <taxon>Bacteria</taxon>
        <taxon>Pseudomonadati</taxon>
        <taxon>Pseudomonadota</taxon>
        <taxon>Betaproteobacteria</taxon>
        <taxon>Burkholderiales</taxon>
        <taxon>Sphaerotilaceae</taxon>
        <taxon>Rubrivivax</taxon>
    </lineage>
</organism>
<dbReference type="EMBL" id="NRRU01000066">
    <property type="protein sequence ID" value="MBK1714395.1"/>
    <property type="molecule type" value="Genomic_DNA"/>
</dbReference>
<reference evidence="6" key="1">
    <citation type="submission" date="2017-08" db="EMBL/GenBank/DDBJ databases">
        <authorList>
            <person name="Imhoff J.F."/>
            <person name="Rahn T."/>
            <person name="Kuenzel S."/>
            <person name="Neulinger S.C."/>
        </authorList>
    </citation>
    <scope>NUCLEOTIDE SEQUENCE</scope>
    <source>
        <strain evidence="6">IM 151</strain>
    </source>
</reference>